<gene>
    <name evidence="2" type="ORF">B0I29_12244</name>
</gene>
<sequence>MRGQQGLFSRAELATWRDRTARRNYSREAEEFRRQHERHRAWGLERRHAEKLRRLREVAGDTGSGLAVERSEQSSVEWPGQSPVEWPGQSPVERTGQSPVERPGRNLVERPEGSPVERQAADGRPGSADDRPGVEAGSGQVSAVTPPASASEPVPSVPVPSVPVPSVPVPSVPMSGPSAFEPEPSPPVPASGQAVLVPFVVPGAAESVVEGVALEESEGFVSAALEPDAVAFADSESARSGLVGREPVGSALGGRGPPAGWVRSACLGARALRGSIAVDWWVWFALWWLLLRRPSGCGFGLWLGGPGNRGIRLSGRFGFGGRRWPAG</sequence>
<feature type="region of interest" description="Disordered" evidence="1">
    <location>
        <begin position="21"/>
        <end position="42"/>
    </location>
</feature>
<reference evidence="2 3" key="1">
    <citation type="submission" date="2018-06" db="EMBL/GenBank/DDBJ databases">
        <title>Genomic Encyclopedia of Type Strains, Phase III (KMG-III): the genomes of soil and plant-associated and newly described type strains.</title>
        <authorList>
            <person name="Whitman W."/>
        </authorList>
    </citation>
    <scope>NUCLEOTIDE SEQUENCE [LARGE SCALE GENOMIC DNA]</scope>
    <source>
        <strain evidence="2 3">CGMCC 4.7090</strain>
    </source>
</reference>
<feature type="compositionally biased region" description="Basic and acidic residues" evidence="1">
    <location>
        <begin position="102"/>
        <end position="112"/>
    </location>
</feature>
<accession>A0A327Z0I6</accession>
<keyword evidence="3" id="KW-1185">Reference proteome</keyword>
<protein>
    <submittedName>
        <fullName evidence="2">Uncharacterized protein</fullName>
    </submittedName>
</protein>
<evidence type="ECO:0000256" key="1">
    <source>
        <dbReference type="SAM" id="MobiDB-lite"/>
    </source>
</evidence>
<comment type="caution">
    <text evidence="2">The sequence shown here is derived from an EMBL/GenBank/DDBJ whole genome shotgun (WGS) entry which is preliminary data.</text>
</comment>
<dbReference type="Proteomes" id="UP000249341">
    <property type="component" value="Unassembled WGS sequence"/>
</dbReference>
<evidence type="ECO:0000313" key="3">
    <source>
        <dbReference type="Proteomes" id="UP000249341"/>
    </source>
</evidence>
<feature type="compositionally biased region" description="Low complexity" evidence="1">
    <location>
        <begin position="141"/>
        <end position="154"/>
    </location>
</feature>
<feature type="region of interest" description="Disordered" evidence="1">
    <location>
        <begin position="56"/>
        <end position="161"/>
    </location>
</feature>
<proteinExistence type="predicted"/>
<dbReference type="EMBL" id="QLMJ01000022">
    <property type="protein sequence ID" value="RAK27661.1"/>
    <property type="molecule type" value="Genomic_DNA"/>
</dbReference>
<name>A0A327Z0I6_9ACTN</name>
<organism evidence="2 3">
    <name type="scientific">Actinoplanes lutulentus</name>
    <dbReference type="NCBI Taxonomy" id="1287878"/>
    <lineage>
        <taxon>Bacteria</taxon>
        <taxon>Bacillati</taxon>
        <taxon>Actinomycetota</taxon>
        <taxon>Actinomycetes</taxon>
        <taxon>Micromonosporales</taxon>
        <taxon>Micromonosporaceae</taxon>
        <taxon>Actinoplanes</taxon>
    </lineage>
</organism>
<dbReference type="AlphaFoldDB" id="A0A327Z0I6"/>
<evidence type="ECO:0000313" key="2">
    <source>
        <dbReference type="EMBL" id="RAK27661.1"/>
    </source>
</evidence>